<dbReference type="CDD" id="cd14503">
    <property type="entry name" value="PTP-bact"/>
    <property type="match status" value="1"/>
</dbReference>
<evidence type="ECO:0000313" key="2">
    <source>
        <dbReference type="EMBL" id="MBB4020150.1"/>
    </source>
</evidence>
<dbReference type="InterPro" id="IPR029021">
    <property type="entry name" value="Prot-tyrosine_phosphatase-like"/>
</dbReference>
<dbReference type="EMBL" id="JACIEN010000013">
    <property type="protein sequence ID" value="MBB4020150.1"/>
    <property type="molecule type" value="Genomic_DNA"/>
</dbReference>
<dbReference type="Gene3D" id="3.90.190.10">
    <property type="entry name" value="Protein tyrosine phosphatase superfamily"/>
    <property type="match status" value="1"/>
</dbReference>
<dbReference type="RefSeq" id="WP_183319055.1">
    <property type="nucleotide sequence ID" value="NZ_JACIEN010000013.1"/>
</dbReference>
<reference evidence="2 3" key="1">
    <citation type="submission" date="2020-08" db="EMBL/GenBank/DDBJ databases">
        <title>Genomic Encyclopedia of Type Strains, Phase IV (KMG-IV): sequencing the most valuable type-strain genomes for metagenomic binning, comparative biology and taxonomic classification.</title>
        <authorList>
            <person name="Goeker M."/>
        </authorList>
    </citation>
    <scope>NUCLEOTIDE SEQUENCE [LARGE SCALE GENOMIC DNA]</scope>
    <source>
        <strain evidence="2 3">DSM 103737</strain>
    </source>
</reference>
<keyword evidence="3" id="KW-1185">Reference proteome</keyword>
<dbReference type="GO" id="GO:0016787">
    <property type="term" value="F:hydrolase activity"/>
    <property type="evidence" value="ECO:0007669"/>
    <property type="project" value="InterPro"/>
</dbReference>
<accession>A0A840C4Z2</accession>
<proteinExistence type="predicted"/>
<gene>
    <name evidence="2" type="ORF">GGR16_005215</name>
</gene>
<name>A0A840C4Z2_9HYPH</name>
<dbReference type="NCBIfam" id="TIGR01244">
    <property type="entry name" value="TIGR01244 family sulfur transferase"/>
    <property type="match status" value="1"/>
</dbReference>
<protein>
    <submittedName>
        <fullName evidence="2">Uncharacterized protein (TIGR01244 family)</fullName>
    </submittedName>
</protein>
<evidence type="ECO:0000313" key="3">
    <source>
        <dbReference type="Proteomes" id="UP000577362"/>
    </source>
</evidence>
<dbReference type="Proteomes" id="UP000577362">
    <property type="component" value="Unassembled WGS sequence"/>
</dbReference>
<sequence>MKPVRINDRLSICEQLSTSDVSAAAGSGFRALINNRPDGEDFGQPRASEIAEAAAQAGLSSTHIPVRAAEISEDAVRAFQRALADSGGQVLAFCRSGTRSLTLWSIGEVLDGRMAKDDVIPFGRERGFDLSGAVAWLGAHGH</sequence>
<dbReference type="AlphaFoldDB" id="A0A840C4Z2"/>
<organism evidence="2 3">
    <name type="scientific">Chelatococcus caeni</name>
    <dbReference type="NCBI Taxonomy" id="1348468"/>
    <lineage>
        <taxon>Bacteria</taxon>
        <taxon>Pseudomonadati</taxon>
        <taxon>Pseudomonadota</taxon>
        <taxon>Alphaproteobacteria</taxon>
        <taxon>Hyphomicrobiales</taxon>
        <taxon>Chelatococcaceae</taxon>
        <taxon>Chelatococcus</taxon>
    </lineage>
</organism>
<comment type="caution">
    <text evidence="2">The sequence shown here is derived from an EMBL/GenBank/DDBJ whole genome shotgun (WGS) entry which is preliminary data.</text>
</comment>
<dbReference type="Pfam" id="PF04273">
    <property type="entry name" value="BLH_phosphatase"/>
    <property type="match status" value="1"/>
</dbReference>
<dbReference type="InterPro" id="IPR005939">
    <property type="entry name" value="BLH_phosphatase-like"/>
</dbReference>
<feature type="domain" description="Beta-lactamase hydrolase-like protein phosphatase-like" evidence="1">
    <location>
        <begin position="7"/>
        <end position="109"/>
    </location>
</feature>
<evidence type="ECO:0000259" key="1">
    <source>
        <dbReference type="Pfam" id="PF04273"/>
    </source>
</evidence>